<dbReference type="SUPFAM" id="SSF47413">
    <property type="entry name" value="lambda repressor-like DNA-binding domains"/>
    <property type="match status" value="1"/>
</dbReference>
<keyword evidence="4" id="KW-1185">Reference proteome</keyword>
<keyword evidence="1 3" id="KW-0238">DNA-binding</keyword>
<dbReference type="OrthoDB" id="72638at2"/>
<gene>
    <name evidence="3" type="ORF">SAMN05444487_11855</name>
</gene>
<dbReference type="EMBL" id="FNNQ01000018">
    <property type="protein sequence ID" value="SDX46077.1"/>
    <property type="molecule type" value="Genomic_DNA"/>
</dbReference>
<dbReference type="PANTHER" id="PTHR46558">
    <property type="entry name" value="TRACRIPTIONAL REGULATORY PROTEIN-RELATED-RELATED"/>
    <property type="match status" value="1"/>
</dbReference>
<dbReference type="SMART" id="SM00530">
    <property type="entry name" value="HTH_XRE"/>
    <property type="match status" value="1"/>
</dbReference>
<proteinExistence type="predicted"/>
<dbReference type="InterPro" id="IPR001387">
    <property type="entry name" value="Cro/C1-type_HTH"/>
</dbReference>
<evidence type="ECO:0000259" key="2">
    <source>
        <dbReference type="PROSITE" id="PS50943"/>
    </source>
</evidence>
<dbReference type="GO" id="GO:0003677">
    <property type="term" value="F:DNA binding"/>
    <property type="evidence" value="ECO:0007669"/>
    <property type="project" value="UniProtKB-KW"/>
</dbReference>
<dbReference type="RefSeq" id="WP_091742649.1">
    <property type="nucleotide sequence ID" value="NZ_FNNQ01000018.1"/>
</dbReference>
<organism evidence="3 4">
    <name type="scientific">Marininema mesophilum</name>
    <dbReference type="NCBI Taxonomy" id="1048340"/>
    <lineage>
        <taxon>Bacteria</taxon>
        <taxon>Bacillati</taxon>
        <taxon>Bacillota</taxon>
        <taxon>Bacilli</taxon>
        <taxon>Bacillales</taxon>
        <taxon>Thermoactinomycetaceae</taxon>
        <taxon>Marininema</taxon>
    </lineage>
</organism>
<evidence type="ECO:0000256" key="1">
    <source>
        <dbReference type="ARBA" id="ARBA00023125"/>
    </source>
</evidence>
<evidence type="ECO:0000313" key="3">
    <source>
        <dbReference type="EMBL" id="SDX46077.1"/>
    </source>
</evidence>
<dbReference type="InterPro" id="IPR010982">
    <property type="entry name" value="Lambda_DNA-bd_dom_sf"/>
</dbReference>
<dbReference type="PROSITE" id="PS50943">
    <property type="entry name" value="HTH_CROC1"/>
    <property type="match status" value="1"/>
</dbReference>
<dbReference type="NCBIfam" id="NF041951">
    <property type="entry name" value="phage_RstR"/>
    <property type="match status" value="1"/>
</dbReference>
<dbReference type="Gene3D" id="1.10.260.40">
    <property type="entry name" value="lambda repressor-like DNA-binding domains"/>
    <property type="match status" value="1"/>
</dbReference>
<evidence type="ECO:0000313" key="4">
    <source>
        <dbReference type="Proteomes" id="UP000198534"/>
    </source>
</evidence>
<protein>
    <submittedName>
        <fullName evidence="3">DNA-binding transcriptional regulator, XRE-family HTH domain</fullName>
    </submittedName>
</protein>
<feature type="domain" description="HTH cro/C1-type" evidence="2">
    <location>
        <begin position="6"/>
        <end position="60"/>
    </location>
</feature>
<accession>A0A1H3BVW0</accession>
<dbReference type="Proteomes" id="UP000198534">
    <property type="component" value="Unassembled WGS sequence"/>
</dbReference>
<dbReference type="Pfam" id="PF01381">
    <property type="entry name" value="HTH_3"/>
    <property type="match status" value="1"/>
</dbReference>
<reference evidence="3 4" key="1">
    <citation type="submission" date="2016-10" db="EMBL/GenBank/DDBJ databases">
        <authorList>
            <person name="de Groot N.N."/>
        </authorList>
    </citation>
    <scope>NUCLEOTIDE SEQUENCE [LARGE SCALE GENOMIC DNA]</scope>
    <source>
        <strain evidence="3 4">DSM 45610</strain>
    </source>
</reference>
<dbReference type="PANTHER" id="PTHR46558:SF14">
    <property type="entry name" value="HTH-TYPE TRANSCRIPTIONAL REGULATOR ANSR"/>
    <property type="match status" value="1"/>
</dbReference>
<dbReference type="AlphaFoldDB" id="A0A1H3BVW0"/>
<dbReference type="CDD" id="cd00093">
    <property type="entry name" value="HTH_XRE"/>
    <property type="match status" value="1"/>
</dbReference>
<sequence length="117" mass="13439">MFPHKLKSIRKAKKLTQQEVADRLGISRQAYGYYEKGTRQPDIDSLNQIADIFDVSIDDLLNRSAPSEANIDLKEILNQSQKAHFGGIELNDEDKAFLYELFELAIQRKKKKEAAQE</sequence>
<dbReference type="InterPro" id="IPR049639">
    <property type="entry name" value="RstR"/>
</dbReference>
<name>A0A1H3BVW0_9BACL</name>